<dbReference type="PROSITE" id="PS00781">
    <property type="entry name" value="PEPCASE_1"/>
    <property type="match status" value="1"/>
</dbReference>
<organism evidence="13 14">
    <name type="scientific">Chitinimonas lacunae</name>
    <dbReference type="NCBI Taxonomy" id="1963018"/>
    <lineage>
        <taxon>Bacteria</taxon>
        <taxon>Pseudomonadati</taxon>
        <taxon>Pseudomonadota</taxon>
        <taxon>Betaproteobacteria</taxon>
        <taxon>Neisseriales</taxon>
        <taxon>Chitinibacteraceae</taxon>
        <taxon>Chitinimonas</taxon>
    </lineage>
</organism>
<evidence type="ECO:0000256" key="2">
    <source>
        <dbReference type="ARBA" id="ARBA00003670"/>
    </source>
</evidence>
<evidence type="ECO:0000256" key="11">
    <source>
        <dbReference type="PROSITE-ProRule" id="PRU10111"/>
    </source>
</evidence>
<keyword evidence="14" id="KW-1185">Reference proteome</keyword>
<dbReference type="PANTHER" id="PTHR30523:SF6">
    <property type="entry name" value="PHOSPHOENOLPYRUVATE CARBOXYLASE"/>
    <property type="match status" value="1"/>
</dbReference>
<evidence type="ECO:0000256" key="1">
    <source>
        <dbReference type="ARBA" id="ARBA00001946"/>
    </source>
</evidence>
<dbReference type="EC" id="4.1.1.31" evidence="4 10"/>
<evidence type="ECO:0000313" key="14">
    <source>
        <dbReference type="Proteomes" id="UP001595791"/>
    </source>
</evidence>
<evidence type="ECO:0000256" key="7">
    <source>
        <dbReference type="ARBA" id="ARBA00023239"/>
    </source>
</evidence>
<name>A0ABV8MV58_9NEIS</name>
<evidence type="ECO:0000256" key="4">
    <source>
        <dbReference type="ARBA" id="ARBA00012305"/>
    </source>
</evidence>
<keyword evidence="8 10" id="KW-0120">Carbon dioxide fixation</keyword>
<feature type="active site" evidence="10 11">
    <location>
        <position position="149"/>
    </location>
</feature>
<reference evidence="14" key="1">
    <citation type="journal article" date="2019" name="Int. J. Syst. Evol. Microbiol.">
        <title>The Global Catalogue of Microorganisms (GCM) 10K type strain sequencing project: providing services to taxonomists for standard genome sequencing and annotation.</title>
        <authorList>
            <consortium name="The Broad Institute Genomics Platform"/>
            <consortium name="The Broad Institute Genome Sequencing Center for Infectious Disease"/>
            <person name="Wu L."/>
            <person name="Ma J."/>
        </authorList>
    </citation>
    <scope>NUCLEOTIDE SEQUENCE [LARGE SCALE GENOMIC DNA]</scope>
    <source>
        <strain evidence="14">LMG 29894</strain>
    </source>
</reference>
<comment type="similarity">
    <text evidence="3 10">Belongs to the PEPCase type 1 family.</text>
</comment>
<protein>
    <recommendedName>
        <fullName evidence="5 10">Phosphoenolpyruvate carboxylase</fullName>
        <shortName evidence="10">PEPC</shortName>
        <shortName evidence="10">PEPCase</shortName>
        <ecNumber evidence="4 10">4.1.1.31</ecNumber>
    </recommendedName>
</protein>
<comment type="cofactor">
    <cofactor evidence="1 10">
        <name>Mg(2+)</name>
        <dbReference type="ChEBI" id="CHEBI:18420"/>
    </cofactor>
</comment>
<evidence type="ECO:0000313" key="13">
    <source>
        <dbReference type="EMBL" id="MFC4160837.1"/>
    </source>
</evidence>
<evidence type="ECO:0000256" key="12">
    <source>
        <dbReference type="PROSITE-ProRule" id="PRU10112"/>
    </source>
</evidence>
<dbReference type="NCBIfam" id="NF000584">
    <property type="entry name" value="PRK00009.1"/>
    <property type="match status" value="1"/>
</dbReference>
<dbReference type="InterPro" id="IPR021135">
    <property type="entry name" value="PEP_COase"/>
</dbReference>
<feature type="active site" evidence="10 12">
    <location>
        <position position="580"/>
    </location>
</feature>
<keyword evidence="6 10" id="KW-0460">Magnesium</keyword>
<dbReference type="Pfam" id="PF00311">
    <property type="entry name" value="PEPcase"/>
    <property type="match status" value="1"/>
</dbReference>
<dbReference type="PRINTS" id="PR00150">
    <property type="entry name" value="PEPCARBXLASE"/>
</dbReference>
<comment type="catalytic activity">
    <reaction evidence="9 10">
        <text>oxaloacetate + phosphate = phosphoenolpyruvate + hydrogencarbonate</text>
        <dbReference type="Rhea" id="RHEA:28370"/>
        <dbReference type="ChEBI" id="CHEBI:16452"/>
        <dbReference type="ChEBI" id="CHEBI:17544"/>
        <dbReference type="ChEBI" id="CHEBI:43474"/>
        <dbReference type="ChEBI" id="CHEBI:58702"/>
        <dbReference type="EC" id="4.1.1.31"/>
    </reaction>
</comment>
<dbReference type="Proteomes" id="UP001595791">
    <property type="component" value="Unassembled WGS sequence"/>
</dbReference>
<dbReference type="GO" id="GO:0008964">
    <property type="term" value="F:phosphoenolpyruvate carboxylase activity"/>
    <property type="evidence" value="ECO:0007669"/>
    <property type="project" value="UniProtKB-EC"/>
</dbReference>
<keyword evidence="7 10" id="KW-0456">Lyase</keyword>
<dbReference type="SUPFAM" id="SSF51621">
    <property type="entry name" value="Phosphoenolpyruvate/pyruvate domain"/>
    <property type="match status" value="1"/>
</dbReference>
<dbReference type="PANTHER" id="PTHR30523">
    <property type="entry name" value="PHOSPHOENOLPYRUVATE CARBOXYLASE"/>
    <property type="match status" value="1"/>
</dbReference>
<comment type="function">
    <text evidence="2 10">Forms oxaloacetate, a four-carbon dicarboxylic acid source for the tricarboxylic acid cycle.</text>
</comment>
<evidence type="ECO:0000256" key="6">
    <source>
        <dbReference type="ARBA" id="ARBA00022842"/>
    </source>
</evidence>
<dbReference type="InterPro" id="IPR033129">
    <property type="entry name" value="PEPCASE_His_AS"/>
</dbReference>
<proteinExistence type="inferred from homology"/>
<dbReference type="InterPro" id="IPR015813">
    <property type="entry name" value="Pyrv/PenolPyrv_kinase-like_dom"/>
</dbReference>
<dbReference type="EMBL" id="JBHSBU010000001">
    <property type="protein sequence ID" value="MFC4160837.1"/>
    <property type="molecule type" value="Genomic_DNA"/>
</dbReference>
<evidence type="ECO:0000256" key="8">
    <source>
        <dbReference type="ARBA" id="ARBA00023300"/>
    </source>
</evidence>
<evidence type="ECO:0000256" key="3">
    <source>
        <dbReference type="ARBA" id="ARBA00008346"/>
    </source>
</evidence>
<dbReference type="PROSITE" id="PS00393">
    <property type="entry name" value="PEPCASE_2"/>
    <property type="match status" value="1"/>
</dbReference>
<dbReference type="RefSeq" id="WP_378166101.1">
    <property type="nucleotide sequence ID" value="NZ_JBHSBU010000001.1"/>
</dbReference>
<dbReference type="HAMAP" id="MF_00595">
    <property type="entry name" value="PEPcase_type1"/>
    <property type="match status" value="1"/>
</dbReference>
<accession>A0ABV8MV58</accession>
<sequence length="920" mass="101784">MALYDNAAAKDLPLEQDLDLLARLLADTIRREAGAATLAQIEAIRELAVRFVWEADQEAADALTGTLTALTLDDSVALARAFGYFSHLSNIAEDLHHNRRRRWHRSQGSKPQRGSLAHALDDLAQRGISTETIRELVETASIVPVLTAHPTEVQRKTLLDCERAIARLLTVRDRVALTPDELDDNQAALQRVLLTLWQTREIRAFRLTVHDEIENGLSYFRATFLPQLPRLYIELENRLADAAGKPAELPPFMRIGCWIGGDRDGNPFVTAELTRHAVARQAAVALDFYFEQAGKLEDELSLSSRLVAIDPTVLQIAEHAPEQPVSRAEEPYRQAVAAIRQRIVATAHRLGKFRVGLLPDRGAAPYTHAGELAADLRALAASLTRHGSAPLADGRLRRLIRAVEVFGFHLAPLDMRQHSAMHERVIAELFQHAGLEDYLGLDEAARQRVLLRELGSARLLSTPFVEYSEEAAKELAIVRACADIHAIYGAAALPNYIISNAASVSDLLEAAVLLKEAGLVALTPTPRAALNIIPLFETIPDLRGCDAIVRELFALPAWRQLLATRGETQEIMLGYSDSNKDGGYLTSNWELYKAELKLVDVFREAGVRLRLFHGRGGSVGRGGGPSFDAILAQPAGSVAGQIRITEQGEVIAAKYADPEIGRRNLETLLAATLQSSLATPASESSTEHDSRHALLERLSGYAHAEYRDLVYDTPDFLTYFREATPISEIARLNIGSRPAARKAGHSIADLRAIPWVFSWAQSRLMLPGWYGFGTAIARYQQEAGDGALDTLGALYRDWPFFRAVISNMEMVLAKSDIHLASRYATLVRDQELGRRMFGRIRAEWRRSVDAVLAITGHRELLGDNPLLARSLKNRLPYLDPLNHLQVELMRRFRSGEESEEVLYAIHLTINGIAAGLRNSG</sequence>
<comment type="subunit">
    <text evidence="10">Homotetramer.</text>
</comment>
<dbReference type="Gene3D" id="1.20.1440.90">
    <property type="entry name" value="Phosphoenolpyruvate/pyruvate domain"/>
    <property type="match status" value="1"/>
</dbReference>
<evidence type="ECO:0000256" key="10">
    <source>
        <dbReference type="HAMAP-Rule" id="MF_00595"/>
    </source>
</evidence>
<dbReference type="InterPro" id="IPR022805">
    <property type="entry name" value="PEP_COase_bac/pln-type"/>
</dbReference>
<gene>
    <name evidence="10 13" type="primary">ppc</name>
    <name evidence="13" type="ORF">ACFOW7_15975</name>
</gene>
<evidence type="ECO:0000256" key="5">
    <source>
        <dbReference type="ARBA" id="ARBA00022419"/>
    </source>
</evidence>
<comment type="caution">
    <text evidence="13">The sequence shown here is derived from an EMBL/GenBank/DDBJ whole genome shotgun (WGS) entry which is preliminary data.</text>
</comment>
<dbReference type="InterPro" id="IPR018129">
    <property type="entry name" value="PEP_COase_Lys_AS"/>
</dbReference>
<evidence type="ECO:0000256" key="9">
    <source>
        <dbReference type="ARBA" id="ARBA00048995"/>
    </source>
</evidence>